<accession>A0ABW9IP84</accession>
<dbReference type="EMBL" id="JBJVNE010000014">
    <property type="protein sequence ID" value="MFM9649868.1"/>
    <property type="molecule type" value="Genomic_DNA"/>
</dbReference>
<gene>
    <name evidence="1" type="ORF">ACKI1S_27430</name>
</gene>
<keyword evidence="2" id="KW-1185">Reference proteome</keyword>
<reference evidence="1 2" key="1">
    <citation type="submission" date="2024-12" db="EMBL/GenBank/DDBJ databases">
        <title>Forecasting of Potato common scab and diversities of Pathogenic streptomyces spp. in china.</title>
        <authorList>
            <person name="Handique U."/>
            <person name="Wu J."/>
        </authorList>
    </citation>
    <scope>NUCLEOTIDE SEQUENCE [LARGE SCALE GENOMIC DNA]</scope>
    <source>
        <strain evidence="1 2">ZRIMU1585</strain>
    </source>
</reference>
<dbReference type="Proteomes" id="UP001631993">
    <property type="component" value="Unassembled WGS sequence"/>
</dbReference>
<protein>
    <submittedName>
        <fullName evidence="1">Uncharacterized protein</fullName>
    </submittedName>
</protein>
<comment type="caution">
    <text evidence="1">The sequence shown here is derived from an EMBL/GenBank/DDBJ whole genome shotgun (WGS) entry which is preliminary data.</text>
</comment>
<organism evidence="1 2">
    <name type="scientific">Streptomyces galilaeus</name>
    <dbReference type="NCBI Taxonomy" id="33899"/>
    <lineage>
        <taxon>Bacteria</taxon>
        <taxon>Bacillati</taxon>
        <taxon>Actinomycetota</taxon>
        <taxon>Actinomycetes</taxon>
        <taxon>Kitasatosporales</taxon>
        <taxon>Streptomycetaceae</taxon>
        <taxon>Streptomyces</taxon>
    </lineage>
</organism>
<name>A0ABW9IP84_STRGJ</name>
<evidence type="ECO:0000313" key="2">
    <source>
        <dbReference type="Proteomes" id="UP001631993"/>
    </source>
</evidence>
<proteinExistence type="predicted"/>
<dbReference type="RefSeq" id="WP_369279736.1">
    <property type="nucleotide sequence ID" value="NZ_JBJVMW010000010.1"/>
</dbReference>
<sequence length="92" mass="10520">MTTTVEAGATTAPAAGPRWPADWDRVLDSAIRTWRGEWTTGRVQLLYKARYGAGMHRADARAFLSRRAHQGLLLLIHRPDARYYMLRKDVRP</sequence>
<evidence type="ECO:0000313" key="1">
    <source>
        <dbReference type="EMBL" id="MFM9649868.1"/>
    </source>
</evidence>